<dbReference type="Proteomes" id="UP001154922">
    <property type="component" value="Unassembled WGS sequence"/>
</dbReference>
<feature type="compositionally biased region" description="Polar residues" evidence="1">
    <location>
        <begin position="108"/>
        <end position="123"/>
    </location>
</feature>
<proteinExistence type="predicted"/>
<dbReference type="RefSeq" id="WP_231808810.1">
    <property type="nucleotide sequence ID" value="NZ_CP173614.1"/>
</dbReference>
<evidence type="ECO:0000313" key="3">
    <source>
        <dbReference type="Proteomes" id="UP001154922"/>
    </source>
</evidence>
<evidence type="ECO:0000313" key="2">
    <source>
        <dbReference type="EMBL" id="MCD7039904.1"/>
    </source>
</evidence>
<accession>A0ABS8QXJ0</accession>
<organism evidence="2 3">
    <name type="scientific">Pseudomonas petroselini</name>
    <dbReference type="NCBI Taxonomy" id="2899822"/>
    <lineage>
        <taxon>Bacteria</taxon>
        <taxon>Pseudomonadati</taxon>
        <taxon>Pseudomonadota</taxon>
        <taxon>Gammaproteobacteria</taxon>
        <taxon>Pseudomonadales</taxon>
        <taxon>Pseudomonadaceae</taxon>
        <taxon>Pseudomonas</taxon>
    </lineage>
</organism>
<evidence type="ECO:0000256" key="1">
    <source>
        <dbReference type="SAM" id="MobiDB-lite"/>
    </source>
</evidence>
<feature type="region of interest" description="Disordered" evidence="1">
    <location>
        <begin position="85"/>
        <end position="137"/>
    </location>
</feature>
<name>A0ABS8QXJ0_9PSED</name>
<sequence>MINGYLSDCYMRPKGGSSVHDGRGAKSCAPSAEVQKKQVFNEGPVALKRPDTRTIVQESDAPISLESLYSSLYALMPSLKRLLQKEEQNSEQTSAKKMPDNKVAVSDGKQSVPQEVDSRQSPGLSKKKQGERPTNVWTGVMFSGKKNEPALSAIKAAMMRFGQSPLSVYSSVVRTESGYNVVMKDGFELSLTLKEIARAKVYAGFQHGRTAEDGGMFKDVIFMYAASAKRVQLESAGGAPKSFIDGLNMLCSYQDPATSLKQLGLEGVMRRTTWSALHHSGGIGIINTGGNTNFAFEGVLDGCVMKKTLPVGHPGVTYELI</sequence>
<keyword evidence="3" id="KW-1185">Reference proteome</keyword>
<reference evidence="2 3" key="2">
    <citation type="journal article" date="2023" name="Plant Pathol.">
        <title>Dismantling and reorganizing Pseudomonas marginalis sensu#lato.</title>
        <authorList>
            <person name="Sawada H."/>
            <person name="Fujikawa T."/>
            <person name="Satou M."/>
        </authorList>
    </citation>
    <scope>NUCLEOTIDE SEQUENCE [LARGE SCALE GENOMIC DNA]</scope>
    <source>
        <strain evidence="2 3">MAFF 311096</strain>
    </source>
</reference>
<gene>
    <name evidence="2" type="ORF">LRQ20_16415</name>
</gene>
<protein>
    <submittedName>
        <fullName evidence="2">Uncharacterized protein</fullName>
    </submittedName>
</protein>
<reference evidence="2 3" key="1">
    <citation type="journal article" date="2022" name="Int. J. Syst. Evol. Microbiol.">
        <title>Pseudomonas petroselini sp. nov., a pathogen causing bacterial rot of parsley in Japan.</title>
        <authorList>
            <person name="Sawada H."/>
            <person name="Fujikawa T."/>
            <person name="Osada S."/>
            <person name="Satou M."/>
        </authorList>
    </citation>
    <scope>NUCLEOTIDE SEQUENCE [LARGE SCALE GENOMIC DNA]</scope>
    <source>
        <strain evidence="2 3">MAFF 311096</strain>
    </source>
</reference>
<comment type="caution">
    <text evidence="2">The sequence shown here is derived from an EMBL/GenBank/DDBJ whole genome shotgun (WGS) entry which is preliminary data.</text>
</comment>
<dbReference type="EMBL" id="JAJOZI010000085">
    <property type="protein sequence ID" value="MCD7039904.1"/>
    <property type="molecule type" value="Genomic_DNA"/>
</dbReference>